<dbReference type="OrthoDB" id="511700at2"/>
<dbReference type="Proteomes" id="UP000542973">
    <property type="component" value="Unassembled WGS sequence"/>
</dbReference>
<dbReference type="InterPro" id="IPR050643">
    <property type="entry name" value="Periplasmic_pilus_chap"/>
</dbReference>
<name>A0A5A8EPP9_9BURK</name>
<organism evidence="2 3">
    <name type="scientific">Cupriavidus gilardii</name>
    <dbReference type="NCBI Taxonomy" id="82541"/>
    <lineage>
        <taxon>Bacteria</taxon>
        <taxon>Pseudomonadati</taxon>
        <taxon>Pseudomonadota</taxon>
        <taxon>Betaproteobacteria</taxon>
        <taxon>Burkholderiales</taxon>
        <taxon>Burkholderiaceae</taxon>
        <taxon>Cupriavidus</taxon>
    </lineage>
</organism>
<comment type="caution">
    <text evidence="2">The sequence shown here is derived from an EMBL/GenBank/DDBJ whole genome shotgun (WGS) entry which is preliminary data.</text>
</comment>
<accession>A0A5A8EPP9</accession>
<dbReference type="AlphaFoldDB" id="A0A5A8EPP9"/>
<dbReference type="EMBL" id="JABEMD010000036">
    <property type="protein sequence ID" value="NNH12964.1"/>
    <property type="molecule type" value="Genomic_DNA"/>
</dbReference>
<dbReference type="InterPro" id="IPR008962">
    <property type="entry name" value="PapD-like_sf"/>
</dbReference>
<dbReference type="GO" id="GO:0071555">
    <property type="term" value="P:cell wall organization"/>
    <property type="evidence" value="ECO:0007669"/>
    <property type="project" value="InterPro"/>
</dbReference>
<dbReference type="PANTHER" id="PTHR30251:SF4">
    <property type="entry name" value="SLR1668 PROTEIN"/>
    <property type="match status" value="1"/>
</dbReference>
<dbReference type="GO" id="GO:0030288">
    <property type="term" value="C:outer membrane-bounded periplasmic space"/>
    <property type="evidence" value="ECO:0007669"/>
    <property type="project" value="InterPro"/>
</dbReference>
<evidence type="ECO:0000313" key="2">
    <source>
        <dbReference type="EMBL" id="NNH12964.1"/>
    </source>
</evidence>
<dbReference type="InterPro" id="IPR013783">
    <property type="entry name" value="Ig-like_fold"/>
</dbReference>
<dbReference type="Gene3D" id="2.60.40.10">
    <property type="entry name" value="Immunoglobulins"/>
    <property type="match status" value="1"/>
</dbReference>
<evidence type="ECO:0000259" key="1">
    <source>
        <dbReference type="Pfam" id="PF00345"/>
    </source>
</evidence>
<dbReference type="RefSeq" id="WP_149320269.1">
    <property type="nucleotide sequence ID" value="NZ_BAAAEB010000046.1"/>
</dbReference>
<gene>
    <name evidence="2" type="ORF">HLB16_19045</name>
</gene>
<dbReference type="PANTHER" id="PTHR30251">
    <property type="entry name" value="PILUS ASSEMBLY CHAPERONE"/>
    <property type="match status" value="1"/>
</dbReference>
<dbReference type="InterPro" id="IPR016147">
    <property type="entry name" value="Pili_assmbl_chaperone_N"/>
</dbReference>
<dbReference type="SUPFAM" id="SSF49354">
    <property type="entry name" value="PapD-like"/>
    <property type="match status" value="1"/>
</dbReference>
<sequence length="234" mass="24647">MLASAAHGAALQISPIRIDMPTAPGAGALILRNQGDTPIHAQVRVFRWTQSGLDDVLEPTDTVVASPPIVRIAPGEEQLVRVVHPHTAASAAETSYRLLIDELPQSGPPAAGVRVQLRYSVPVFVGTPQGIPPALQFTLRQDSAQWRLEARNGGNRHAQISDVTLVAQSGAKLAVTRGLLGYALAGSGRQWALPADYRISPSTSWRLEASVNGVRITAAVRVAAPGEAGSADAR</sequence>
<protein>
    <submittedName>
        <fullName evidence="2">Molecular chaperone</fullName>
    </submittedName>
</protein>
<reference evidence="2 3" key="1">
    <citation type="submission" date="2020-05" db="EMBL/GenBank/DDBJ databases">
        <title>MicrobeNet Type strains.</title>
        <authorList>
            <person name="Nicholson A.C."/>
        </authorList>
    </citation>
    <scope>NUCLEOTIDE SEQUENCE [LARGE SCALE GENOMIC DNA]</scope>
    <source>
        <strain evidence="2 3">ATCC 700815</strain>
    </source>
</reference>
<feature type="domain" description="Pili assembly chaperone N-terminal" evidence="1">
    <location>
        <begin position="11"/>
        <end position="129"/>
    </location>
</feature>
<evidence type="ECO:0000313" key="3">
    <source>
        <dbReference type="Proteomes" id="UP000542973"/>
    </source>
</evidence>
<proteinExistence type="predicted"/>
<dbReference type="Pfam" id="PF00345">
    <property type="entry name" value="PapD_N"/>
    <property type="match status" value="1"/>
</dbReference>